<dbReference type="EMBL" id="JBHTNH010000029">
    <property type="protein sequence ID" value="MFD1363163.1"/>
    <property type="molecule type" value="Genomic_DNA"/>
</dbReference>
<protein>
    <recommendedName>
        <fullName evidence="3">Replication factor A C-terminal domain-containing protein</fullName>
    </recommendedName>
</protein>
<accession>A0ABW3ZZ48</accession>
<evidence type="ECO:0000313" key="1">
    <source>
        <dbReference type="EMBL" id="MFD1363163.1"/>
    </source>
</evidence>
<comment type="caution">
    <text evidence="1">The sequence shown here is derived from an EMBL/GenBank/DDBJ whole genome shotgun (WGS) entry which is preliminary data.</text>
</comment>
<keyword evidence="2" id="KW-1185">Reference proteome</keyword>
<evidence type="ECO:0000313" key="2">
    <source>
        <dbReference type="Proteomes" id="UP001597178"/>
    </source>
</evidence>
<gene>
    <name evidence="1" type="ORF">ACFQ4A_16055</name>
</gene>
<dbReference type="Proteomes" id="UP001597178">
    <property type="component" value="Unassembled WGS sequence"/>
</dbReference>
<proteinExistence type="predicted"/>
<evidence type="ECO:0008006" key="3">
    <source>
        <dbReference type="Google" id="ProtNLM"/>
    </source>
</evidence>
<sequence length="120" mass="13627">MSDVNKKPITVNEHCLVYGFPCHFFAGDMMEMANLGVVCARCADKYGQKETINYYVYKAKLTEQDGSATDEEITFCCFNVRLVSLLKEIDSGEILLDKSSIRIIHWTEDRNEASNMATKL</sequence>
<organism evidence="1 2">
    <name type="scientific">Lentibacillus salinarum</name>
    <dbReference type="NCBI Taxonomy" id="446820"/>
    <lineage>
        <taxon>Bacteria</taxon>
        <taxon>Bacillati</taxon>
        <taxon>Bacillota</taxon>
        <taxon>Bacilli</taxon>
        <taxon>Bacillales</taxon>
        <taxon>Bacillaceae</taxon>
        <taxon>Lentibacillus</taxon>
    </lineage>
</organism>
<dbReference type="RefSeq" id="WP_382402409.1">
    <property type="nucleotide sequence ID" value="NZ_JBHTNH010000029.1"/>
</dbReference>
<reference evidence="2" key="1">
    <citation type="journal article" date="2019" name="Int. J. Syst. Evol. Microbiol.">
        <title>The Global Catalogue of Microorganisms (GCM) 10K type strain sequencing project: providing services to taxonomists for standard genome sequencing and annotation.</title>
        <authorList>
            <consortium name="The Broad Institute Genomics Platform"/>
            <consortium name="The Broad Institute Genome Sequencing Center for Infectious Disease"/>
            <person name="Wu L."/>
            <person name="Ma J."/>
        </authorList>
    </citation>
    <scope>NUCLEOTIDE SEQUENCE [LARGE SCALE GENOMIC DNA]</scope>
    <source>
        <strain evidence="2">CCUG 54822</strain>
    </source>
</reference>
<name>A0ABW3ZZ48_9BACI</name>